<evidence type="ECO:0000259" key="1">
    <source>
        <dbReference type="Pfam" id="PF08887"/>
    </source>
</evidence>
<dbReference type="AlphaFoldDB" id="R8YH52"/>
<evidence type="ECO:0000313" key="3">
    <source>
        <dbReference type="EMBL" id="EOQ68745.1"/>
    </source>
</evidence>
<evidence type="ECO:0000313" key="4">
    <source>
        <dbReference type="Proteomes" id="UP000014024"/>
    </source>
</evidence>
<dbReference type="Pfam" id="PF08906">
    <property type="entry name" value="T6SS_Tdi1_C"/>
    <property type="match status" value="1"/>
</dbReference>
<evidence type="ECO:0008006" key="5">
    <source>
        <dbReference type="Google" id="ProtNLM"/>
    </source>
</evidence>
<name>R8YH52_ACIPI</name>
<sequence length="287" mass="33243">MLHPDYAKDFKELFGEPIDKVEVPEDLIKKYRGKLPESILEQWRIIGFAGYLNGLYWITNPDDYAEVIYDWLEDTPLPDDDVYHVLARSAFGELLIWGERNYGRYYIKTMEGILHDNGLQEEGAEFYGDLFFFYSDKDSLDHIDKNGKKLFDRAVKKLGVLKADEMYAFEPALAFGGEESLTYLAKVNLPVHMKLLKQVTPLRLRTFEDLSAALYGTPYSVDDLTSGQNAESQYQESVQAGEVCPRTGYWTTPAQPDTRHYCKKGKVFPEVKEQDWGEVYWYWDGED</sequence>
<dbReference type="PATRIC" id="fig|1217691.3.peg.1446"/>
<feature type="domain" description="GAD-related" evidence="1">
    <location>
        <begin position="11"/>
        <end position="100"/>
    </location>
</feature>
<dbReference type="Pfam" id="PF08887">
    <property type="entry name" value="GAD-like"/>
    <property type="match status" value="1"/>
</dbReference>
<dbReference type="EMBL" id="APQM01000007">
    <property type="protein sequence ID" value="EOQ68745.1"/>
    <property type="molecule type" value="Genomic_DNA"/>
</dbReference>
<accession>R8YH52</accession>
<proteinExistence type="predicted"/>
<organism evidence="3 4">
    <name type="scientific">Acinetobacter pittii ANC 4050</name>
    <dbReference type="NCBI Taxonomy" id="1217691"/>
    <lineage>
        <taxon>Bacteria</taxon>
        <taxon>Pseudomonadati</taxon>
        <taxon>Pseudomonadota</taxon>
        <taxon>Gammaproteobacteria</taxon>
        <taxon>Moraxellales</taxon>
        <taxon>Moraxellaceae</taxon>
        <taxon>Acinetobacter</taxon>
        <taxon>Acinetobacter calcoaceticus/baumannii complex</taxon>
    </lineage>
</organism>
<comment type="caution">
    <text evidence="3">The sequence shown here is derived from an EMBL/GenBank/DDBJ whole genome shotgun (WGS) entry which is preliminary data.</text>
</comment>
<dbReference type="Proteomes" id="UP000014024">
    <property type="component" value="Unassembled WGS sequence"/>
</dbReference>
<reference evidence="3 4" key="1">
    <citation type="submission" date="2013-02" db="EMBL/GenBank/DDBJ databases">
        <title>The Genome Sequence of Acinetobacter sp. ANC 4050.</title>
        <authorList>
            <consortium name="The Broad Institute Genome Sequencing Platform"/>
            <consortium name="The Broad Institute Genome Sequencing Center for Infectious Disease"/>
            <person name="Cerqueira G."/>
            <person name="Feldgarden M."/>
            <person name="Courvalin P."/>
            <person name="Perichon B."/>
            <person name="Grillot-Courvalin C."/>
            <person name="Clermont D."/>
            <person name="Rocha E."/>
            <person name="Yoon E.-J."/>
            <person name="Nemec A."/>
            <person name="Walker B."/>
            <person name="Young S.K."/>
            <person name="Zeng Q."/>
            <person name="Gargeya S."/>
            <person name="Fitzgerald M."/>
            <person name="Haas B."/>
            <person name="Abouelleil A."/>
            <person name="Alvarado L."/>
            <person name="Arachchi H.M."/>
            <person name="Berlin A.M."/>
            <person name="Chapman S.B."/>
            <person name="Dewar J."/>
            <person name="Goldberg J."/>
            <person name="Griggs A."/>
            <person name="Gujja S."/>
            <person name="Hansen M."/>
            <person name="Howarth C."/>
            <person name="Imamovic A."/>
            <person name="Larimer J."/>
            <person name="McCowan C."/>
            <person name="Murphy C."/>
            <person name="Neiman D."/>
            <person name="Pearson M."/>
            <person name="Priest M."/>
            <person name="Roberts A."/>
            <person name="Saif S."/>
            <person name="Shea T."/>
            <person name="Sisk P."/>
            <person name="Sykes S."/>
            <person name="Wortman J."/>
            <person name="Nusbaum C."/>
            <person name="Birren B."/>
        </authorList>
    </citation>
    <scope>NUCLEOTIDE SEQUENCE [LARGE SCALE GENOMIC DNA]</scope>
    <source>
        <strain evidence="3 4">ANC 4050</strain>
    </source>
</reference>
<dbReference type="OrthoDB" id="9016361at2"/>
<evidence type="ECO:0000259" key="2">
    <source>
        <dbReference type="Pfam" id="PF08906"/>
    </source>
</evidence>
<feature type="domain" description="T6SS immunity protein Tdi1 C-terminal" evidence="2">
    <location>
        <begin position="132"/>
        <end position="199"/>
    </location>
</feature>
<dbReference type="HOGENOM" id="CLU_082934_0_0_6"/>
<gene>
    <name evidence="3" type="ORF">F931_01462</name>
</gene>
<dbReference type="InterPro" id="IPR015002">
    <property type="entry name" value="T6SS_Tdi1_C"/>
</dbReference>
<dbReference type="NCBIfam" id="NF041834">
    <property type="entry name" value="immunity_TaeI"/>
    <property type="match status" value="1"/>
</dbReference>
<dbReference type="InterPro" id="IPR014983">
    <property type="entry name" value="GAD-rel"/>
</dbReference>
<dbReference type="RefSeq" id="WP_016141474.1">
    <property type="nucleotide sequence ID" value="NZ_KB976987.1"/>
</dbReference>
<protein>
    <recommendedName>
        <fullName evidence="5">GAD-like domain-containing protein</fullName>
    </recommendedName>
</protein>